<keyword evidence="5" id="KW-0408">Iron</keyword>
<dbReference type="EC" id="1.14.13.83" evidence="9"/>
<dbReference type="GO" id="GO:0046872">
    <property type="term" value="F:metal ion binding"/>
    <property type="evidence" value="ECO:0007669"/>
    <property type="project" value="UniProtKB-KW"/>
</dbReference>
<dbReference type="InterPro" id="IPR005117">
    <property type="entry name" value="NiRdtase/SiRdtase_haem-b_fer"/>
</dbReference>
<dbReference type="AlphaFoldDB" id="A0A7S9LU58"/>
<keyword evidence="1" id="KW-0004">4Fe-4S</keyword>
<gene>
    <name evidence="9" type="primary">cobG</name>
    <name evidence="9" type="ORF">I0K15_06400</name>
</gene>
<dbReference type="RefSeq" id="WP_196104565.1">
    <property type="nucleotide sequence ID" value="NZ_CP064942.1"/>
</dbReference>
<keyword evidence="2" id="KW-0349">Heme</keyword>
<evidence type="ECO:0000256" key="7">
    <source>
        <dbReference type="SAM" id="MobiDB-lite"/>
    </source>
</evidence>
<dbReference type="InterPro" id="IPR036136">
    <property type="entry name" value="Nit/Sulf_reduc_fer-like_dom_sf"/>
</dbReference>
<evidence type="ECO:0000256" key="4">
    <source>
        <dbReference type="ARBA" id="ARBA00023002"/>
    </source>
</evidence>
<keyword evidence="10" id="KW-1185">Reference proteome</keyword>
<dbReference type="PANTHER" id="PTHR32439:SF9">
    <property type="entry name" value="BLR3264 PROTEIN"/>
    <property type="match status" value="1"/>
</dbReference>
<dbReference type="InterPro" id="IPR051329">
    <property type="entry name" value="NIR_SIR_4Fe-4S"/>
</dbReference>
<dbReference type="GO" id="GO:0020037">
    <property type="term" value="F:heme binding"/>
    <property type="evidence" value="ECO:0007669"/>
    <property type="project" value="InterPro"/>
</dbReference>
<evidence type="ECO:0000313" key="10">
    <source>
        <dbReference type="Proteomes" id="UP000594800"/>
    </source>
</evidence>
<feature type="region of interest" description="Disordered" evidence="7">
    <location>
        <begin position="349"/>
        <end position="372"/>
    </location>
</feature>
<dbReference type="PANTHER" id="PTHR32439">
    <property type="entry name" value="FERREDOXIN--NITRITE REDUCTASE, CHLOROPLASTIC"/>
    <property type="match status" value="1"/>
</dbReference>
<evidence type="ECO:0000256" key="6">
    <source>
        <dbReference type="ARBA" id="ARBA00023014"/>
    </source>
</evidence>
<evidence type="ECO:0000256" key="5">
    <source>
        <dbReference type="ARBA" id="ARBA00023004"/>
    </source>
</evidence>
<dbReference type="PROSITE" id="PS00365">
    <property type="entry name" value="NIR_SIR"/>
    <property type="match status" value="1"/>
</dbReference>
<feature type="domain" description="Nitrite/Sulfite reductase ferredoxin-like" evidence="8">
    <location>
        <begin position="16"/>
        <end position="81"/>
    </location>
</feature>
<sequence>MTRPEAKGWCPGAYRPMMSGDGLIVRVRPLVSRLSAEQVLGLCAAAERHGSGVIEVTGRANVQLRGVREETHPPLLDELIALGLLDSDPVLEHRRNIVVTPFSTQGDAAEAMALELTTRLEELPELPAKFGFAVDIAEVPAELSADITITRTIGGRLLVLCAGAEGGIEVTRSNAIDTVVALTHRFVETGGVAAKRMVHHVAQMGEVGTTPPRPSGQPPAIGDTPSGALIGLPFGQVTAAQLRELMELTKPAAIRTTPWRMLLLEGTPARAVPGFITEPDDPLLRVDACPGAPFCTSATVETRGLARRLAGRTTGTLHVSGCAKGCARPRPADVTLVGRDGRFDLVRGQRPWDAPERTGLTPGELDELFETP</sequence>
<evidence type="ECO:0000256" key="2">
    <source>
        <dbReference type="ARBA" id="ARBA00022617"/>
    </source>
</evidence>
<dbReference type="Pfam" id="PF03460">
    <property type="entry name" value="NIR_SIR_ferr"/>
    <property type="match status" value="1"/>
</dbReference>
<dbReference type="InterPro" id="IPR012798">
    <property type="entry name" value="Cbl_synth_CobG-like"/>
</dbReference>
<protein>
    <submittedName>
        <fullName evidence="9">Precorrin-3B synthase</fullName>
        <ecNumber evidence="9">1.14.13.83</ecNumber>
    </submittedName>
</protein>
<proteinExistence type="predicted"/>
<evidence type="ECO:0000313" key="9">
    <source>
        <dbReference type="EMBL" id="QPH55366.1"/>
    </source>
</evidence>
<dbReference type="KEGG" id="poz:I0K15_06400"/>
<dbReference type="Gene3D" id="3.30.413.10">
    <property type="entry name" value="Sulfite Reductase Hemoprotein, domain 1"/>
    <property type="match status" value="1"/>
</dbReference>
<dbReference type="Proteomes" id="UP000594800">
    <property type="component" value="Chromosome"/>
</dbReference>
<keyword evidence="4 9" id="KW-0560">Oxidoreductase</keyword>
<dbReference type="GO" id="GO:0043818">
    <property type="term" value="F:precorrin-3B synthase activity"/>
    <property type="evidence" value="ECO:0007669"/>
    <property type="project" value="UniProtKB-EC"/>
</dbReference>
<dbReference type="InterPro" id="IPR006066">
    <property type="entry name" value="NO2/SO3_Rdtase_FeS/sirohaem_BS"/>
</dbReference>
<evidence type="ECO:0000259" key="8">
    <source>
        <dbReference type="Pfam" id="PF03460"/>
    </source>
</evidence>
<reference evidence="9 10" key="1">
    <citation type="submission" date="2020-11" db="EMBL/GenBank/DDBJ databases">
        <title>Description of Pontivivens ytuae sp. nov. isolated from deep sea sediment of Mariana Trench.</title>
        <authorList>
            <person name="Wang Z."/>
            <person name="Sun Q.-L."/>
            <person name="Xu X.-D."/>
            <person name="Tang Y.-Z."/>
            <person name="Zhang J."/>
        </authorList>
    </citation>
    <scope>NUCLEOTIDE SEQUENCE [LARGE SCALE GENOMIC DNA]</scope>
    <source>
        <strain evidence="9 10">MT2928</strain>
    </source>
</reference>
<name>A0A7S9LU58_9RHOB</name>
<dbReference type="EMBL" id="CP064942">
    <property type="protein sequence ID" value="QPH55366.1"/>
    <property type="molecule type" value="Genomic_DNA"/>
</dbReference>
<keyword evidence="6" id="KW-0411">Iron-sulfur</keyword>
<dbReference type="InterPro" id="IPR045854">
    <property type="entry name" value="NO2/SO3_Rdtase_4Fe4S_sf"/>
</dbReference>
<evidence type="ECO:0000256" key="3">
    <source>
        <dbReference type="ARBA" id="ARBA00022723"/>
    </source>
</evidence>
<dbReference type="SUPFAM" id="SSF55124">
    <property type="entry name" value="Nitrite/Sulfite reductase N-terminal domain-like"/>
    <property type="match status" value="1"/>
</dbReference>
<dbReference type="Gene3D" id="3.90.480.20">
    <property type="match status" value="1"/>
</dbReference>
<organism evidence="9 10">
    <name type="scientific">Pontivivens ytuae</name>
    <dbReference type="NCBI Taxonomy" id="2789856"/>
    <lineage>
        <taxon>Bacteria</taxon>
        <taxon>Pseudomonadati</taxon>
        <taxon>Pseudomonadota</taxon>
        <taxon>Alphaproteobacteria</taxon>
        <taxon>Rhodobacterales</taxon>
        <taxon>Paracoccaceae</taxon>
        <taxon>Pontivivens</taxon>
    </lineage>
</organism>
<dbReference type="GO" id="GO:0051539">
    <property type="term" value="F:4 iron, 4 sulfur cluster binding"/>
    <property type="evidence" value="ECO:0007669"/>
    <property type="project" value="UniProtKB-KW"/>
</dbReference>
<evidence type="ECO:0000256" key="1">
    <source>
        <dbReference type="ARBA" id="ARBA00022485"/>
    </source>
</evidence>
<keyword evidence="3" id="KW-0479">Metal-binding</keyword>
<accession>A0A7S9LU58</accession>
<dbReference type="SUPFAM" id="SSF56014">
    <property type="entry name" value="Nitrite and sulphite reductase 4Fe-4S domain-like"/>
    <property type="match status" value="1"/>
</dbReference>
<dbReference type="NCBIfam" id="TIGR02435">
    <property type="entry name" value="CobG"/>
    <property type="match status" value="1"/>
</dbReference>